<proteinExistence type="predicted"/>
<reference evidence="2 3" key="1">
    <citation type="submission" date="2016-10" db="EMBL/GenBank/DDBJ databases">
        <authorList>
            <person name="de Groot N.N."/>
        </authorList>
    </citation>
    <scope>NUCLEOTIDE SEQUENCE [LARGE SCALE GENOMIC DNA]</scope>
    <source>
        <strain evidence="2 3">DSM 12992</strain>
    </source>
</reference>
<gene>
    <name evidence="2" type="ORF">SAMN05421842_10188</name>
</gene>
<keyword evidence="3" id="KW-1185">Reference proteome</keyword>
<dbReference type="AlphaFoldDB" id="A0A1I1GW37"/>
<feature type="compositionally biased region" description="Basic residues" evidence="1">
    <location>
        <begin position="25"/>
        <end position="34"/>
    </location>
</feature>
<organism evidence="2 3">
    <name type="scientific">Clostridium uliginosum</name>
    <dbReference type="NCBI Taxonomy" id="119641"/>
    <lineage>
        <taxon>Bacteria</taxon>
        <taxon>Bacillati</taxon>
        <taxon>Bacillota</taxon>
        <taxon>Clostridia</taxon>
        <taxon>Eubacteriales</taxon>
        <taxon>Clostridiaceae</taxon>
        <taxon>Clostridium</taxon>
    </lineage>
</organism>
<evidence type="ECO:0000256" key="1">
    <source>
        <dbReference type="SAM" id="MobiDB-lite"/>
    </source>
</evidence>
<feature type="region of interest" description="Disordered" evidence="1">
    <location>
        <begin position="1"/>
        <end position="34"/>
    </location>
</feature>
<sequence>MSEKKDCSCASQQEKEKKENNCGTKHSKKTHKKD</sequence>
<name>A0A1I1GW37_9CLOT</name>
<dbReference type="EMBL" id="FOMG01000001">
    <property type="protein sequence ID" value="SFC16047.1"/>
    <property type="molecule type" value="Genomic_DNA"/>
</dbReference>
<dbReference type="Proteomes" id="UP000199263">
    <property type="component" value="Unassembled WGS sequence"/>
</dbReference>
<accession>A0A1I1GW37</accession>
<evidence type="ECO:0000313" key="2">
    <source>
        <dbReference type="EMBL" id="SFC16047.1"/>
    </source>
</evidence>
<feature type="compositionally biased region" description="Basic and acidic residues" evidence="1">
    <location>
        <begin position="1"/>
        <end position="20"/>
    </location>
</feature>
<evidence type="ECO:0000313" key="3">
    <source>
        <dbReference type="Proteomes" id="UP000199263"/>
    </source>
</evidence>
<protein>
    <submittedName>
        <fullName evidence="2">Uncharacterized protein</fullName>
    </submittedName>
</protein>